<dbReference type="PRINTS" id="PR00344">
    <property type="entry name" value="BCTRLSENSOR"/>
</dbReference>
<comment type="catalytic activity">
    <reaction evidence="1">
        <text>ATP + protein L-histidine = ADP + protein N-phospho-L-histidine.</text>
        <dbReference type="EC" id="2.7.13.3"/>
    </reaction>
</comment>
<dbReference type="NCBIfam" id="TIGR00229">
    <property type="entry name" value="sensory_box"/>
    <property type="match status" value="1"/>
</dbReference>
<feature type="domain" description="Response regulatory" evidence="10">
    <location>
        <begin position="1361"/>
        <end position="1477"/>
    </location>
</feature>
<dbReference type="SMART" id="SM00387">
    <property type="entry name" value="HATPase_c"/>
    <property type="match status" value="2"/>
</dbReference>
<dbReference type="PROSITE" id="PS50110">
    <property type="entry name" value="RESPONSE_REGULATORY"/>
    <property type="match status" value="3"/>
</dbReference>
<evidence type="ECO:0000256" key="1">
    <source>
        <dbReference type="ARBA" id="ARBA00000085"/>
    </source>
</evidence>
<dbReference type="SUPFAM" id="SSF55781">
    <property type="entry name" value="GAF domain-like"/>
    <property type="match status" value="2"/>
</dbReference>
<dbReference type="RefSeq" id="WP_106855152.1">
    <property type="nucleotide sequence ID" value="NZ_OGTP01000008.1"/>
</dbReference>
<dbReference type="Pfam" id="PF00072">
    <property type="entry name" value="Response_reg"/>
    <property type="match status" value="3"/>
</dbReference>
<feature type="domain" description="Response regulatory" evidence="10">
    <location>
        <begin position="1508"/>
        <end position="1622"/>
    </location>
</feature>
<dbReference type="InterPro" id="IPR036890">
    <property type="entry name" value="HATPase_C_sf"/>
</dbReference>
<dbReference type="InterPro" id="IPR035965">
    <property type="entry name" value="PAS-like_dom_sf"/>
</dbReference>
<dbReference type="InterPro" id="IPR036097">
    <property type="entry name" value="HisK_dim/P_sf"/>
</dbReference>
<dbReference type="SMART" id="SM00065">
    <property type="entry name" value="GAF"/>
    <property type="match status" value="1"/>
</dbReference>
<dbReference type="InterPro" id="IPR003018">
    <property type="entry name" value="GAF"/>
</dbReference>
<dbReference type="SUPFAM" id="SSF55874">
    <property type="entry name" value="ATPase domain of HSP90 chaperone/DNA topoisomerase II/histidine kinase"/>
    <property type="match status" value="2"/>
</dbReference>
<keyword evidence="6 12" id="KW-0418">Kinase</keyword>
<dbReference type="CDD" id="cd00130">
    <property type="entry name" value="PAS"/>
    <property type="match status" value="1"/>
</dbReference>
<dbReference type="FunFam" id="1.10.287.130:FF:000045">
    <property type="entry name" value="Two-component system sensor histidine kinase/response regulator"/>
    <property type="match status" value="1"/>
</dbReference>
<organism evidence="12 13">
    <name type="scientific">Caballeronia novacaledonica</name>
    <dbReference type="NCBI Taxonomy" id="1544861"/>
    <lineage>
        <taxon>Bacteria</taxon>
        <taxon>Pseudomonadati</taxon>
        <taxon>Pseudomonadota</taxon>
        <taxon>Betaproteobacteria</taxon>
        <taxon>Burkholderiales</taxon>
        <taxon>Burkholderiaceae</taxon>
        <taxon>Caballeronia</taxon>
    </lineage>
</organism>
<dbReference type="Gene3D" id="3.40.50.2300">
    <property type="match status" value="3"/>
</dbReference>
<dbReference type="InterPro" id="IPR001789">
    <property type="entry name" value="Sig_transdc_resp-reg_receiver"/>
</dbReference>
<dbReference type="InterPro" id="IPR003594">
    <property type="entry name" value="HATPase_dom"/>
</dbReference>
<reference evidence="13" key="1">
    <citation type="submission" date="2018-01" db="EMBL/GenBank/DDBJ databases">
        <authorList>
            <person name="Peeters C."/>
        </authorList>
    </citation>
    <scope>NUCLEOTIDE SEQUENCE [LARGE SCALE GENOMIC DNA]</scope>
</reference>
<dbReference type="OrthoDB" id="5389366at2"/>
<dbReference type="InterPro" id="IPR029016">
    <property type="entry name" value="GAF-like_dom_sf"/>
</dbReference>
<dbReference type="CDD" id="cd18161">
    <property type="entry name" value="REC_hyHK_blue-like"/>
    <property type="match status" value="1"/>
</dbReference>
<keyword evidence="13" id="KW-1185">Reference proteome</keyword>
<dbReference type="Pfam" id="PF08447">
    <property type="entry name" value="PAS_3"/>
    <property type="match status" value="1"/>
</dbReference>
<dbReference type="Gene3D" id="3.30.450.20">
    <property type="entry name" value="PAS domain"/>
    <property type="match status" value="2"/>
</dbReference>
<dbReference type="SUPFAM" id="SSF52172">
    <property type="entry name" value="CheY-like"/>
    <property type="match status" value="3"/>
</dbReference>
<dbReference type="Pfam" id="PF02518">
    <property type="entry name" value="HATPase_c"/>
    <property type="match status" value="2"/>
</dbReference>
<dbReference type="PANTHER" id="PTHR43547:SF2">
    <property type="entry name" value="HYBRID SIGNAL TRANSDUCTION HISTIDINE KINASE C"/>
    <property type="match status" value="1"/>
</dbReference>
<evidence type="ECO:0000256" key="7">
    <source>
        <dbReference type="PROSITE-ProRule" id="PRU00169"/>
    </source>
</evidence>
<dbReference type="InterPro" id="IPR005467">
    <property type="entry name" value="His_kinase_dom"/>
</dbReference>
<dbReference type="EC" id="2.7.13.3" evidence="3"/>
<dbReference type="InterPro" id="IPR003661">
    <property type="entry name" value="HisK_dim/P_dom"/>
</dbReference>
<dbReference type="FunFam" id="3.30.565.10:FF:000006">
    <property type="entry name" value="Sensor histidine kinase WalK"/>
    <property type="match status" value="1"/>
</dbReference>
<dbReference type="Pfam" id="PF13185">
    <property type="entry name" value="GAF_2"/>
    <property type="match status" value="2"/>
</dbReference>
<dbReference type="SUPFAM" id="SSF55785">
    <property type="entry name" value="PYP-like sensor domain (PAS domain)"/>
    <property type="match status" value="1"/>
</dbReference>
<feature type="region of interest" description="Disordered" evidence="8">
    <location>
        <begin position="621"/>
        <end position="641"/>
    </location>
</feature>
<dbReference type="Gene3D" id="3.30.565.10">
    <property type="entry name" value="Histidine kinase-like ATPase, C-terminal domain"/>
    <property type="match status" value="2"/>
</dbReference>
<dbReference type="Gene3D" id="3.30.450.40">
    <property type="match status" value="2"/>
</dbReference>
<evidence type="ECO:0000313" key="12">
    <source>
        <dbReference type="EMBL" id="SPB15494.1"/>
    </source>
</evidence>
<dbReference type="GO" id="GO:0005886">
    <property type="term" value="C:plasma membrane"/>
    <property type="evidence" value="ECO:0007669"/>
    <property type="project" value="UniProtKB-SubCell"/>
</dbReference>
<evidence type="ECO:0000256" key="6">
    <source>
        <dbReference type="ARBA" id="ARBA00022777"/>
    </source>
</evidence>
<dbReference type="CDD" id="cd00082">
    <property type="entry name" value="HisKA"/>
    <property type="match status" value="2"/>
</dbReference>
<accession>A0A2U3I5W3</accession>
<feature type="domain" description="Histidine kinase" evidence="9">
    <location>
        <begin position="363"/>
        <end position="581"/>
    </location>
</feature>
<feature type="domain" description="PAS" evidence="11">
    <location>
        <begin position="992"/>
        <end position="1047"/>
    </location>
</feature>
<keyword evidence="5" id="KW-0808">Transferase</keyword>
<dbReference type="SMART" id="SM00091">
    <property type="entry name" value="PAS"/>
    <property type="match status" value="1"/>
</dbReference>
<dbReference type="SMART" id="SM00388">
    <property type="entry name" value="HisKA"/>
    <property type="match status" value="2"/>
</dbReference>
<evidence type="ECO:0000259" key="9">
    <source>
        <dbReference type="PROSITE" id="PS50109"/>
    </source>
</evidence>
<dbReference type="CDD" id="cd17574">
    <property type="entry name" value="REC_OmpR"/>
    <property type="match status" value="1"/>
</dbReference>
<feature type="modified residue" description="4-aspartylphosphate" evidence="7">
    <location>
        <position position="1411"/>
    </location>
</feature>
<proteinExistence type="predicted"/>
<dbReference type="GO" id="GO:0000155">
    <property type="term" value="F:phosphorelay sensor kinase activity"/>
    <property type="evidence" value="ECO:0007669"/>
    <property type="project" value="InterPro"/>
</dbReference>
<evidence type="ECO:0000256" key="8">
    <source>
        <dbReference type="SAM" id="MobiDB-lite"/>
    </source>
</evidence>
<dbReference type="SUPFAM" id="SSF47384">
    <property type="entry name" value="Homodimeric domain of signal transducing histidine kinase"/>
    <property type="match status" value="2"/>
</dbReference>
<feature type="domain" description="Response regulatory" evidence="10">
    <location>
        <begin position="644"/>
        <end position="760"/>
    </location>
</feature>
<evidence type="ECO:0000256" key="4">
    <source>
        <dbReference type="ARBA" id="ARBA00022553"/>
    </source>
</evidence>
<dbReference type="PANTHER" id="PTHR43547">
    <property type="entry name" value="TWO-COMPONENT HISTIDINE KINASE"/>
    <property type="match status" value="1"/>
</dbReference>
<dbReference type="Pfam" id="PF00512">
    <property type="entry name" value="HisKA"/>
    <property type="match status" value="1"/>
</dbReference>
<evidence type="ECO:0000313" key="13">
    <source>
        <dbReference type="Proteomes" id="UP000238169"/>
    </source>
</evidence>
<evidence type="ECO:0000256" key="3">
    <source>
        <dbReference type="ARBA" id="ARBA00012438"/>
    </source>
</evidence>
<keyword evidence="4 7" id="KW-0597">Phosphoprotein</keyword>
<dbReference type="InterPro" id="IPR011006">
    <property type="entry name" value="CheY-like_superfamily"/>
</dbReference>
<evidence type="ECO:0000256" key="5">
    <source>
        <dbReference type="ARBA" id="ARBA00022679"/>
    </source>
</evidence>
<dbReference type="InterPro" id="IPR000014">
    <property type="entry name" value="PAS"/>
</dbReference>
<dbReference type="SMART" id="SM00448">
    <property type="entry name" value="REC"/>
    <property type="match status" value="3"/>
</dbReference>
<dbReference type="InterPro" id="IPR013655">
    <property type="entry name" value="PAS_fold_3"/>
</dbReference>
<dbReference type="Gene3D" id="1.10.287.130">
    <property type="match status" value="2"/>
</dbReference>
<dbReference type="PROSITE" id="PS50112">
    <property type="entry name" value="PAS"/>
    <property type="match status" value="1"/>
</dbReference>
<dbReference type="Proteomes" id="UP000238169">
    <property type="component" value="Unassembled WGS sequence"/>
</dbReference>
<dbReference type="PROSITE" id="PS50109">
    <property type="entry name" value="HIS_KIN"/>
    <property type="match status" value="2"/>
</dbReference>
<feature type="modified residue" description="4-aspartylphosphate" evidence="7">
    <location>
        <position position="693"/>
    </location>
</feature>
<protein>
    <recommendedName>
        <fullName evidence="3">histidine kinase</fullName>
        <ecNumber evidence="3">2.7.13.3</ecNumber>
    </recommendedName>
</protein>
<feature type="domain" description="Histidine kinase" evidence="9">
    <location>
        <begin position="1118"/>
        <end position="1341"/>
    </location>
</feature>
<evidence type="ECO:0000259" key="11">
    <source>
        <dbReference type="PROSITE" id="PS50112"/>
    </source>
</evidence>
<sequence length="1624" mass="176069">MKADNLIADTRMHGLDPSFLLGGGEMGALIREVDWTQTALGSPAHWPQSLKTAIRIMLTSRQPIWVGWGPDLLFFYNDAYKSIIGGKHPQALGRPTSVVWREIWNEIGPLLDTALAGVEGTYVEQKLLVMERNGFPEETYYTFSYSPIPDDRGGAGGIICANSDDTQRVLGERQLNALRELAASTADARTWREACERSMSALEIASRDLPFALLYMVEPGGDTATLVGACGIGPEHRAAPAILHAAHPNPWPFQDALRDNEARIVANLDRLIDAPLPAGAWNVAPSRAVIVPIAPSGETGRASVLIAALNPYRLFDEGYRAFVNLVAGQIGAAIGYAHAYDEERRRAEALAEIDRAKTTFFSNISHEFRTPLTLMLGPLEELLASPGRVSPEDMRIVEIMHRNGLRLLKLVNALLDFSRIEAGRIDIHRQPTDIAVFTAELASLFRSAIETAGLRFEIDVGSAPVIANIDRDMWEKIVMNLLSNAFKFTFDGVIGISLRVNAEHGIELCVRDTGIGIPEPELVRVFERFHRVAGAAGRSMEGSGIGLAMVQELVKLHGGTIRVDSTPGDGACFVVTLPALRDSALAEDDAPHAEASIRARSYVDAAMRWMPDAHEQHVVESEEDTPLSVNATDEPAPADARPGRVLVVDDNADLRDYMRRMLAAAGHDVSVAADGEAALASARTVHPEVIVSDVMMPRLDGFGLLRALREDEALRETPVVLLSARAGEEARVGGLEAGADDYLTKPFAARELLARVASNLRLARLRHATEQKLRDESRTLEILNRVGTAVAGELDLSRAVQVVVDAATELTGAAFGAFFYNVVDDKGAHYTLYTLSGVPKDTFAQFPMPRNTAVFGPTFGGEGIVRSDDITKDPRYGHNAPHHGMPKGHLAVCSYLAAPVVSRDGEVLGGLFFGHPAPGVFTERAERILTGIASQAAIAIDNARLFQAAQDEIAERTKAQDALHDLNETLERRVADAVADRDRLWDLSEDLFFVASFEGALLRVSPSWTTLLGFDSQRLHSHTVTDLVHPDDAHAAAAELGKLRASGAPVRFDCRLRRSDGGWRWIAWTVSLDPRTRRIHGVGRDVTADRETADALRHAEEALRMAQKMEAIGKLTGGVAHDFNNLLQVIGGNLQLLAKDVAGKDKPEQRVKNALAGVARGANLASQLLAFGRRQPLAPKVVNLGRFVRGLDDMFRRALGDGIEIETIVSGGLWNTLVDPFQVENALLNLAINARDAMNAHGKLTIEAGNASLDETYAMRNADVSPGQYVMVAVTDTGSGMSPEVQERAFEPFFTTKREGQGTGLGLSMVYGFVKQSGGHVKVYSEEGHGTTVRLYLPRAREEEDLEINIDAGPAKGGSETILVVEDDEEVRATVVELLADLGYRVLRAKDAQSALAIVESGAPIDLLFTDVVMPGPLRSTELARKARERVPGIAVLFTSGYTDNAIVHAGRLDEGIDLLSKPYTHEALARRVRHVLGQSAQVSAPAAANGDSSVPHVAQDDALTRMRVLFVEDDELVRTSTAELLRTFGLDLADAGSVDEALALLREHRFDLLLTDVDLAGQSGVELAIAACREMPELGVVFVTGYDLALSDDERRALPKAVQVRKPFDPLALVNALNAAVAR</sequence>
<dbReference type="EMBL" id="OGTP01000008">
    <property type="protein sequence ID" value="SPB15494.1"/>
    <property type="molecule type" value="Genomic_DNA"/>
</dbReference>
<comment type="subcellular location">
    <subcellularLocation>
        <location evidence="2">Cell inner membrane</location>
        <topology evidence="2">Multi-pass membrane protein</topology>
    </subcellularLocation>
</comment>
<gene>
    <name evidence="12" type="ORF">NOV72_02714</name>
</gene>
<feature type="modified residue" description="4-aspartylphosphate" evidence="7">
    <location>
        <position position="1557"/>
    </location>
</feature>
<evidence type="ECO:0000256" key="2">
    <source>
        <dbReference type="ARBA" id="ARBA00004429"/>
    </source>
</evidence>
<dbReference type="InterPro" id="IPR004358">
    <property type="entry name" value="Sig_transdc_His_kin-like_C"/>
</dbReference>
<name>A0A2U3I5W3_9BURK</name>
<evidence type="ECO:0000259" key="10">
    <source>
        <dbReference type="PROSITE" id="PS50110"/>
    </source>
</evidence>